<dbReference type="SUPFAM" id="SSF53448">
    <property type="entry name" value="Nucleotide-diphospho-sugar transferases"/>
    <property type="match status" value="1"/>
</dbReference>
<dbReference type="PANTHER" id="PTHR22916">
    <property type="entry name" value="GLYCOSYLTRANSFERASE"/>
    <property type="match status" value="1"/>
</dbReference>
<name>A0A495RK13_9GAMM</name>
<dbReference type="Pfam" id="PF00535">
    <property type="entry name" value="Glycos_transf_2"/>
    <property type="match status" value="1"/>
</dbReference>
<reference evidence="2 3" key="1">
    <citation type="submission" date="2018-10" db="EMBL/GenBank/DDBJ databases">
        <title>Genomic Encyclopedia of Type Strains, Phase IV (KMG-IV): sequencing the most valuable type-strain genomes for metagenomic binning, comparative biology and taxonomic classification.</title>
        <authorList>
            <person name="Goeker M."/>
        </authorList>
    </citation>
    <scope>NUCLEOTIDE SEQUENCE [LARGE SCALE GENOMIC DNA]</scope>
    <source>
        <strain evidence="2 3">DSM 22228</strain>
    </source>
</reference>
<feature type="domain" description="Glycosyltransferase 2-like" evidence="1">
    <location>
        <begin position="7"/>
        <end position="120"/>
    </location>
</feature>
<protein>
    <submittedName>
        <fullName evidence="2">Glycosyltransferase involved in cell wall biosynthesis</fullName>
    </submittedName>
</protein>
<dbReference type="OrthoDB" id="9802649at2"/>
<organism evidence="2 3">
    <name type="scientific">Orbus hercynius</name>
    <dbReference type="NCBI Taxonomy" id="593135"/>
    <lineage>
        <taxon>Bacteria</taxon>
        <taxon>Pseudomonadati</taxon>
        <taxon>Pseudomonadota</taxon>
        <taxon>Gammaproteobacteria</taxon>
        <taxon>Orbales</taxon>
        <taxon>Orbaceae</taxon>
        <taxon>Orbus</taxon>
    </lineage>
</organism>
<evidence type="ECO:0000313" key="2">
    <source>
        <dbReference type="EMBL" id="RKS87699.1"/>
    </source>
</evidence>
<dbReference type="Proteomes" id="UP000278542">
    <property type="component" value="Unassembled WGS sequence"/>
</dbReference>
<keyword evidence="2" id="KW-0808">Transferase</keyword>
<comment type="caution">
    <text evidence="2">The sequence shown here is derived from an EMBL/GenBank/DDBJ whole genome shotgun (WGS) entry which is preliminary data.</text>
</comment>
<proteinExistence type="predicted"/>
<dbReference type="RefSeq" id="WP_121144577.1">
    <property type="nucleotide sequence ID" value="NZ_RBWY01000001.1"/>
</dbReference>
<dbReference type="EMBL" id="RBWY01000001">
    <property type="protein sequence ID" value="RKS87699.1"/>
    <property type="molecule type" value="Genomic_DNA"/>
</dbReference>
<dbReference type="InterPro" id="IPR029044">
    <property type="entry name" value="Nucleotide-diphossugar_trans"/>
</dbReference>
<evidence type="ECO:0000313" key="3">
    <source>
        <dbReference type="Proteomes" id="UP000278542"/>
    </source>
</evidence>
<sequence>MEVKLTVACITYNHEKYISQTLESFVQQKTNFPYEIIISDDCSTDRTQEIISSYAEKYPELIKPILRKKNVGIWQNWMEMADKIKSKYVALCEGDDYWIDENKLQKQVDFLDKNENFSIIFHDVKMIWENNKFQDSIYPESDQIFHKKELSLEDLFRENFIPTASVVYRWRFCSENIHNFLPKDIIPIDYYIHLLHAEKGKIYHINDVMGVYRKHDEGIWSGCWESSHWYRKNTLNYINFYLELGKHFNRNYEREITDLVEKALICFCKENDTEYLYKLKHKYPKLCHEIVIKLINEHNSIKNKGKLYFYNILKHFNTKYEIKYQKVKHRISDLDFIERRINL</sequence>
<dbReference type="InterPro" id="IPR001173">
    <property type="entry name" value="Glyco_trans_2-like"/>
</dbReference>
<dbReference type="Gene3D" id="3.90.550.10">
    <property type="entry name" value="Spore Coat Polysaccharide Biosynthesis Protein SpsA, Chain A"/>
    <property type="match status" value="1"/>
</dbReference>
<dbReference type="GO" id="GO:0016758">
    <property type="term" value="F:hexosyltransferase activity"/>
    <property type="evidence" value="ECO:0007669"/>
    <property type="project" value="UniProtKB-ARBA"/>
</dbReference>
<evidence type="ECO:0000259" key="1">
    <source>
        <dbReference type="Pfam" id="PF00535"/>
    </source>
</evidence>
<dbReference type="PANTHER" id="PTHR22916:SF3">
    <property type="entry name" value="UDP-GLCNAC:BETAGAL BETA-1,3-N-ACETYLGLUCOSAMINYLTRANSFERASE-LIKE PROTEIN 1"/>
    <property type="match status" value="1"/>
</dbReference>
<accession>A0A495RK13</accession>
<keyword evidence="3" id="KW-1185">Reference proteome</keyword>
<dbReference type="AlphaFoldDB" id="A0A495RK13"/>
<gene>
    <name evidence="2" type="ORF">DES39_0940</name>
</gene>